<dbReference type="PANTHER" id="PTHR24228">
    <property type="entry name" value="B2 BRADYKININ RECEPTOR/ANGIOTENSIN II RECEPTOR"/>
    <property type="match status" value="1"/>
</dbReference>
<feature type="transmembrane region" description="Helical" evidence="11">
    <location>
        <begin position="527"/>
        <end position="552"/>
    </location>
</feature>
<comment type="similarity">
    <text evidence="9">Belongs to the G-protein coupled receptor 1 family.</text>
</comment>
<feature type="region of interest" description="Disordered" evidence="10">
    <location>
        <begin position="812"/>
        <end position="831"/>
    </location>
</feature>
<feature type="domain" description="G-protein coupled receptors family 1 profile" evidence="12">
    <location>
        <begin position="61"/>
        <end position="367"/>
    </location>
</feature>
<evidence type="ECO:0000256" key="10">
    <source>
        <dbReference type="SAM" id="MobiDB-lite"/>
    </source>
</evidence>
<dbReference type="GeneID" id="110982080"/>
<dbReference type="Pfam" id="PF00001">
    <property type="entry name" value="7tm_1"/>
    <property type="match status" value="2"/>
</dbReference>
<evidence type="ECO:0000256" key="8">
    <source>
        <dbReference type="ARBA" id="ARBA00023224"/>
    </source>
</evidence>
<feature type="transmembrane region" description="Helical" evidence="11">
    <location>
        <begin position="158"/>
        <end position="177"/>
    </location>
</feature>
<evidence type="ECO:0000259" key="12">
    <source>
        <dbReference type="PROSITE" id="PS50262"/>
    </source>
</evidence>
<evidence type="ECO:0000256" key="5">
    <source>
        <dbReference type="ARBA" id="ARBA00023040"/>
    </source>
</evidence>
<dbReference type="PANTHER" id="PTHR24228:SF59">
    <property type="entry name" value="NEUROPEPTIDE RECEPTOR 15"/>
    <property type="match status" value="1"/>
</dbReference>
<evidence type="ECO:0000256" key="9">
    <source>
        <dbReference type="RuleBase" id="RU000688"/>
    </source>
</evidence>
<name>A0A8B7YTW9_ACAPL</name>
<evidence type="ECO:0000256" key="3">
    <source>
        <dbReference type="ARBA" id="ARBA00022692"/>
    </source>
</evidence>
<dbReference type="Gene3D" id="1.20.1070.10">
    <property type="entry name" value="Rhodopsin 7-helix transmembrane proteins"/>
    <property type="match status" value="2"/>
</dbReference>
<feature type="transmembrane region" description="Helical" evidence="11">
    <location>
        <begin position="838"/>
        <end position="862"/>
    </location>
</feature>
<dbReference type="CDD" id="cd00637">
    <property type="entry name" value="7tm_classA_rhodopsin-like"/>
    <property type="match status" value="2"/>
</dbReference>
<comment type="subcellular location">
    <subcellularLocation>
        <location evidence="1">Cell membrane</location>
        <topology evidence="1">Multi-pass membrane protein</topology>
    </subcellularLocation>
</comment>
<keyword evidence="2" id="KW-1003">Cell membrane</keyword>
<feature type="transmembrane region" description="Helical" evidence="11">
    <location>
        <begin position="564"/>
        <end position="592"/>
    </location>
</feature>
<evidence type="ECO:0000313" key="14">
    <source>
        <dbReference type="RefSeq" id="XP_022095920.1"/>
    </source>
</evidence>
<accession>A0A8B7YTW9</accession>
<keyword evidence="7 9" id="KW-0675">Receptor</keyword>
<organism evidence="13 14">
    <name type="scientific">Acanthaster planci</name>
    <name type="common">Crown-of-thorns starfish</name>
    <dbReference type="NCBI Taxonomy" id="133434"/>
    <lineage>
        <taxon>Eukaryota</taxon>
        <taxon>Metazoa</taxon>
        <taxon>Echinodermata</taxon>
        <taxon>Eleutherozoa</taxon>
        <taxon>Asterozoa</taxon>
        <taxon>Asteroidea</taxon>
        <taxon>Valvatacea</taxon>
        <taxon>Valvatida</taxon>
        <taxon>Acanthasteridae</taxon>
        <taxon>Acanthaster</taxon>
    </lineage>
</organism>
<feature type="domain" description="G-protein coupled receptors family 1 profile" evidence="12">
    <location>
        <begin position="543"/>
        <end position="895"/>
    </location>
</feature>
<dbReference type="GO" id="GO:0005886">
    <property type="term" value="C:plasma membrane"/>
    <property type="evidence" value="ECO:0007669"/>
    <property type="project" value="UniProtKB-SubCell"/>
</dbReference>
<feature type="transmembrane region" description="Helical" evidence="11">
    <location>
        <begin position="676"/>
        <end position="697"/>
    </location>
</feature>
<evidence type="ECO:0000256" key="11">
    <source>
        <dbReference type="SAM" id="Phobius"/>
    </source>
</evidence>
<keyword evidence="6 11" id="KW-0472">Membrane</keyword>
<dbReference type="AlphaFoldDB" id="A0A8B7YTW9"/>
<gene>
    <name evidence="14" type="primary">LOC110982080</name>
</gene>
<dbReference type="PRINTS" id="PR00237">
    <property type="entry name" value="GPCRRHODOPSN"/>
</dbReference>
<keyword evidence="3 9" id="KW-0812">Transmembrane</keyword>
<feature type="transmembrane region" description="Helical" evidence="11">
    <location>
        <begin position="640"/>
        <end position="664"/>
    </location>
</feature>
<feature type="region of interest" description="Disordered" evidence="10">
    <location>
        <begin position="271"/>
        <end position="293"/>
    </location>
</feature>
<keyword evidence="5 9" id="KW-0297">G-protein coupled receptor</keyword>
<reference evidence="14" key="1">
    <citation type="submission" date="2025-08" db="UniProtKB">
        <authorList>
            <consortium name="RefSeq"/>
        </authorList>
    </citation>
    <scope>IDENTIFICATION</scope>
</reference>
<feature type="transmembrane region" description="Helical" evidence="11">
    <location>
        <begin position="349"/>
        <end position="367"/>
    </location>
</feature>
<feature type="transmembrane region" description="Helical" evidence="11">
    <location>
        <begin position="874"/>
        <end position="898"/>
    </location>
</feature>
<protein>
    <submittedName>
        <fullName evidence="14">Uncharacterized protein LOC110982080</fullName>
    </submittedName>
</protein>
<feature type="compositionally biased region" description="Polar residues" evidence="10">
    <location>
        <begin position="726"/>
        <end position="742"/>
    </location>
</feature>
<feature type="compositionally biased region" description="Basic and acidic residues" evidence="10">
    <location>
        <begin position="714"/>
        <end position="724"/>
    </location>
</feature>
<keyword evidence="13" id="KW-1185">Reference proteome</keyword>
<dbReference type="KEGG" id="aplc:110982080"/>
<keyword evidence="4 11" id="KW-1133">Transmembrane helix</keyword>
<dbReference type="GO" id="GO:0004930">
    <property type="term" value="F:G protein-coupled receptor activity"/>
    <property type="evidence" value="ECO:0007669"/>
    <property type="project" value="UniProtKB-KW"/>
</dbReference>
<feature type="transmembrane region" description="Helical" evidence="11">
    <location>
        <begin position="81"/>
        <end position="108"/>
    </location>
</feature>
<evidence type="ECO:0000256" key="7">
    <source>
        <dbReference type="ARBA" id="ARBA00023170"/>
    </source>
</evidence>
<dbReference type="InterPro" id="IPR000276">
    <property type="entry name" value="GPCR_Rhodpsn"/>
</dbReference>
<dbReference type="PROSITE" id="PS50262">
    <property type="entry name" value="G_PROTEIN_RECEP_F1_2"/>
    <property type="match status" value="2"/>
</dbReference>
<evidence type="ECO:0000313" key="13">
    <source>
        <dbReference type="Proteomes" id="UP000694845"/>
    </source>
</evidence>
<dbReference type="RefSeq" id="XP_022095920.1">
    <property type="nucleotide sequence ID" value="XM_022240228.1"/>
</dbReference>
<keyword evidence="8 9" id="KW-0807">Transducer</keyword>
<sequence>MFETEYSSFVKQDCLKMSSYLNHTYSPGSLTTSRPTNECHVGGDIAHIVFCSLVILFGVPGNCVILRVYWAKPRKTTTHVLIMGLAWTDFATCLLLVHAILSNCIFGISESFTPIVILRYLLLSSVTVSVQLICLIAIDRYDSVCRPLNRILNYRRILVAILLSIVYSVATTGLYFAVQVENENNLLIPVVMLSVQLIGYAIAAVNNVLCYTAVCWTIRNHVKVRNVSMTESRPQRSRNESVPIEMTPVTALSCDDGSKLPGLPRNANANGQVHYPPDFTHKDSEPGPSTRDCQAVDNEATLKNTVNKLCAPRDSDPKAPSTAKCNKHCSAVAVPRASTVILQRKTTRMLLVTNVVFLLAWVPYWIYVGSLLATIRGAEIPDKIAYLLEKKPNAPHLVIGCFSNLPHHVSGWGVIVLSMMYVYRIAFYLKSRLNTNPCKHWKSRYREKAELSPFYCGRIERSPSSSYCWSACTKQYRFRDVLESDVRFSSLRSGEKMPSNLSISDSGCVDCWEDATQISPCNIGGDVFHIVFCLLVMLFGIPGNALILSVYYSKPRKTTTHIMIISLAWSDLFSCVFLVHPIISSCVFGIGATPVPIAVLRCFLFSAVGVSVSLTSLIAFDRYDCICRRSKRLLSFRRAIVAVLVIVMFHLTITSIQVAVVVFSRPGSHSIGVFTVVLQLTSYLVATVMIVVCYGTVYRTIRNHVKVGIRAPRRETAKQGEKHSIQRQTISNNSKSSATNVSVGPALSRDDVVKAVQPNAKNCVLPGPSISNDVVNLQPGAAMFGLQSRLTQPIETITSQSNSHAEHMAPISDVNITREPPNPKPPESGLQRKTTRMLLVTSIVFLLSWAPHWTNLISYAAILFGGPLPSTEFFFIMAKISYLLFLNDAVNPLIYGLANRHFRKDCKETLHKLRPC</sequence>
<evidence type="ECO:0000256" key="2">
    <source>
        <dbReference type="ARBA" id="ARBA00022475"/>
    </source>
</evidence>
<proteinExistence type="inferred from homology"/>
<dbReference type="OrthoDB" id="10543196at2759"/>
<evidence type="ECO:0000256" key="1">
    <source>
        <dbReference type="ARBA" id="ARBA00004651"/>
    </source>
</evidence>
<feature type="transmembrane region" description="Helical" evidence="11">
    <location>
        <begin position="45"/>
        <end position="69"/>
    </location>
</feature>
<dbReference type="SUPFAM" id="SSF81321">
    <property type="entry name" value="Family A G protein-coupled receptor-like"/>
    <property type="match status" value="2"/>
</dbReference>
<feature type="transmembrane region" description="Helical" evidence="11">
    <location>
        <begin position="197"/>
        <end position="218"/>
    </location>
</feature>
<feature type="transmembrane region" description="Helical" evidence="11">
    <location>
        <begin position="120"/>
        <end position="138"/>
    </location>
</feature>
<feature type="region of interest" description="Disordered" evidence="10">
    <location>
        <begin position="714"/>
        <end position="743"/>
    </location>
</feature>
<feature type="transmembrane region" description="Helical" evidence="11">
    <location>
        <begin position="598"/>
        <end position="620"/>
    </location>
</feature>
<dbReference type="InterPro" id="IPR017452">
    <property type="entry name" value="GPCR_Rhodpsn_7TM"/>
</dbReference>
<evidence type="ECO:0000256" key="4">
    <source>
        <dbReference type="ARBA" id="ARBA00022989"/>
    </source>
</evidence>
<evidence type="ECO:0000256" key="6">
    <source>
        <dbReference type="ARBA" id="ARBA00023136"/>
    </source>
</evidence>
<dbReference type="Proteomes" id="UP000694845">
    <property type="component" value="Unplaced"/>
</dbReference>
<dbReference type="PROSITE" id="PS00237">
    <property type="entry name" value="G_PROTEIN_RECEP_F1_1"/>
    <property type="match status" value="1"/>
</dbReference>